<evidence type="ECO:0000256" key="1">
    <source>
        <dbReference type="SAM" id="MobiDB-lite"/>
    </source>
</evidence>
<sequence>MVRRKNSNLFQLDGTDCQRSVAQMGKGQDLKGYGNNRVAGGKPN</sequence>
<dbReference type="AlphaFoldDB" id="A0A7Z9BPB2"/>
<evidence type="ECO:0000313" key="3">
    <source>
        <dbReference type="Proteomes" id="UP000182190"/>
    </source>
</evidence>
<dbReference type="EMBL" id="CZCS02000049">
    <property type="protein sequence ID" value="VXD15505.1"/>
    <property type="molecule type" value="Genomic_DNA"/>
</dbReference>
<feature type="region of interest" description="Disordered" evidence="1">
    <location>
        <begin position="25"/>
        <end position="44"/>
    </location>
</feature>
<evidence type="ECO:0000313" key="2">
    <source>
        <dbReference type="EMBL" id="VXD15505.1"/>
    </source>
</evidence>
<comment type="caution">
    <text evidence="2">The sequence shown here is derived from an EMBL/GenBank/DDBJ whole genome shotgun (WGS) entry which is preliminary data.</text>
</comment>
<gene>
    <name evidence="2" type="ORF">PL9631_1420002</name>
</gene>
<organism evidence="2 3">
    <name type="scientific">Planktothrix paucivesiculata PCC 9631</name>
    <dbReference type="NCBI Taxonomy" id="671071"/>
    <lineage>
        <taxon>Bacteria</taxon>
        <taxon>Bacillati</taxon>
        <taxon>Cyanobacteriota</taxon>
        <taxon>Cyanophyceae</taxon>
        <taxon>Oscillatoriophycideae</taxon>
        <taxon>Oscillatoriales</taxon>
        <taxon>Microcoleaceae</taxon>
        <taxon>Planktothrix</taxon>
    </lineage>
</organism>
<accession>A0A7Z9BPB2</accession>
<name>A0A7Z9BPB2_9CYAN</name>
<dbReference type="Proteomes" id="UP000182190">
    <property type="component" value="Unassembled WGS sequence"/>
</dbReference>
<reference evidence="2" key="1">
    <citation type="submission" date="2019-10" db="EMBL/GenBank/DDBJ databases">
        <authorList>
            <consortium name="Genoscope - CEA"/>
            <person name="William W."/>
        </authorList>
    </citation>
    <scope>NUCLEOTIDE SEQUENCE [LARGE SCALE GENOMIC DNA]</scope>
    <source>
        <strain evidence="2">BBR_PRJEB10994</strain>
    </source>
</reference>
<protein>
    <submittedName>
        <fullName evidence="2">Uncharacterized protein</fullName>
    </submittedName>
</protein>
<keyword evidence="3" id="KW-1185">Reference proteome</keyword>
<proteinExistence type="predicted"/>